<dbReference type="Proteomes" id="UP000011713">
    <property type="component" value="Unassembled WGS sequence"/>
</dbReference>
<dbReference type="AlphaFoldDB" id="M4C2Q1"/>
<dbReference type="EnsemblProtists" id="HpaT813367">
    <property type="protein sequence ID" value="HpaP813367"/>
    <property type="gene ID" value="HpaG813367"/>
</dbReference>
<dbReference type="HOGENOM" id="CLU_2297079_0_0_1"/>
<evidence type="ECO:0000256" key="1">
    <source>
        <dbReference type="SAM" id="MobiDB-lite"/>
    </source>
</evidence>
<evidence type="ECO:0000313" key="2">
    <source>
        <dbReference type="EnsemblProtists" id="HpaP813367"/>
    </source>
</evidence>
<dbReference type="InParanoid" id="M4C2Q1"/>
<organism evidence="2 3">
    <name type="scientific">Hyaloperonospora arabidopsidis (strain Emoy2)</name>
    <name type="common">Downy mildew agent</name>
    <name type="synonym">Peronospora arabidopsidis</name>
    <dbReference type="NCBI Taxonomy" id="559515"/>
    <lineage>
        <taxon>Eukaryota</taxon>
        <taxon>Sar</taxon>
        <taxon>Stramenopiles</taxon>
        <taxon>Oomycota</taxon>
        <taxon>Peronosporomycetes</taxon>
        <taxon>Peronosporales</taxon>
        <taxon>Peronosporaceae</taxon>
        <taxon>Hyaloperonospora</taxon>
    </lineage>
</organism>
<sequence length="107" mass="12061">MPDRYSTGKVSARTRASRSDGQAVIHRPYLCAGWISGVPLWISRHVALFCQGHPPLQPPLGRRQVFSDTGCTQRLKMRVGCSRGGDIGCCCCISHPWNYVFRRTLQW</sequence>
<evidence type="ECO:0000313" key="3">
    <source>
        <dbReference type="Proteomes" id="UP000011713"/>
    </source>
</evidence>
<dbReference type="EMBL" id="ABWE02002474">
    <property type="status" value="NOT_ANNOTATED_CDS"/>
    <property type="molecule type" value="Genomic_DNA"/>
</dbReference>
<name>M4C2Q1_HYAAE</name>
<proteinExistence type="predicted"/>
<dbReference type="VEuPathDB" id="FungiDB:HpaG813367"/>
<accession>M4C2Q1</accession>
<reference evidence="3" key="1">
    <citation type="journal article" date="2010" name="Science">
        <title>Signatures of adaptation to obligate biotrophy in the Hyaloperonospora arabidopsidis genome.</title>
        <authorList>
            <person name="Baxter L."/>
            <person name="Tripathy S."/>
            <person name="Ishaque N."/>
            <person name="Boot N."/>
            <person name="Cabral A."/>
            <person name="Kemen E."/>
            <person name="Thines M."/>
            <person name="Ah-Fong A."/>
            <person name="Anderson R."/>
            <person name="Badejoko W."/>
            <person name="Bittner-Eddy P."/>
            <person name="Boore J.L."/>
            <person name="Chibucos M.C."/>
            <person name="Coates M."/>
            <person name="Dehal P."/>
            <person name="Delehaunty K."/>
            <person name="Dong S."/>
            <person name="Downton P."/>
            <person name="Dumas B."/>
            <person name="Fabro G."/>
            <person name="Fronick C."/>
            <person name="Fuerstenberg S.I."/>
            <person name="Fulton L."/>
            <person name="Gaulin E."/>
            <person name="Govers F."/>
            <person name="Hughes L."/>
            <person name="Humphray S."/>
            <person name="Jiang R.H."/>
            <person name="Judelson H."/>
            <person name="Kamoun S."/>
            <person name="Kyung K."/>
            <person name="Meijer H."/>
            <person name="Minx P."/>
            <person name="Morris P."/>
            <person name="Nelson J."/>
            <person name="Phuntumart V."/>
            <person name="Qutob D."/>
            <person name="Rehmany A."/>
            <person name="Rougon-Cardoso A."/>
            <person name="Ryden P."/>
            <person name="Torto-Alalibo T."/>
            <person name="Studholme D."/>
            <person name="Wang Y."/>
            <person name="Win J."/>
            <person name="Wood J."/>
            <person name="Clifton S.W."/>
            <person name="Rogers J."/>
            <person name="Van den Ackerveken G."/>
            <person name="Jones J.D."/>
            <person name="McDowell J.M."/>
            <person name="Beynon J."/>
            <person name="Tyler B.M."/>
        </authorList>
    </citation>
    <scope>NUCLEOTIDE SEQUENCE [LARGE SCALE GENOMIC DNA]</scope>
    <source>
        <strain evidence="3">Emoy2</strain>
    </source>
</reference>
<keyword evidence="3" id="KW-1185">Reference proteome</keyword>
<feature type="region of interest" description="Disordered" evidence="1">
    <location>
        <begin position="1"/>
        <end position="20"/>
    </location>
</feature>
<protein>
    <submittedName>
        <fullName evidence="2">Uncharacterized protein</fullName>
    </submittedName>
</protein>
<reference evidence="2" key="2">
    <citation type="submission" date="2015-06" db="UniProtKB">
        <authorList>
            <consortium name="EnsemblProtists"/>
        </authorList>
    </citation>
    <scope>IDENTIFICATION</scope>
    <source>
        <strain evidence="2">Emoy2</strain>
    </source>
</reference>